<protein>
    <submittedName>
        <fullName evidence="10">Membrane protein</fullName>
    </submittedName>
</protein>
<evidence type="ECO:0000259" key="9">
    <source>
        <dbReference type="PROSITE" id="PS50156"/>
    </source>
</evidence>
<comment type="subcellular location">
    <subcellularLocation>
        <location evidence="1">Cell membrane</location>
        <topology evidence="1">Multi-pass membrane protein</topology>
    </subcellularLocation>
</comment>
<comment type="similarity">
    <text evidence="2">Belongs to the resistance-nodulation-cell division (RND) (TC 2.A.6) family. MmpL subfamily.</text>
</comment>
<keyword evidence="6 8" id="KW-0472">Membrane</keyword>
<feature type="transmembrane region" description="Helical" evidence="8">
    <location>
        <begin position="309"/>
        <end position="331"/>
    </location>
</feature>
<feature type="transmembrane region" description="Helical" evidence="8">
    <location>
        <begin position="512"/>
        <end position="530"/>
    </location>
</feature>
<accession>W9GBK4</accession>
<keyword evidence="3" id="KW-1003">Cell membrane</keyword>
<sequence>MGRLAKMPSSRVGKWLVLGFWLVIMALAASPAGKLNDSLNNDATSWLPAAAESTQVVKQLEAFQSKNEFPAVVVYERASGLTPADVAAVQGQVKAFEALANVKSGVVGPIPSADKQALQLIVPVDAGPDGWQALGETVKQMRAAGADRPAGLSMHVTGPVGQAADSSEAFAGLDGKLLYSAMAVVIVILLITYRSPVLWLVPVVSAVVALFVAQAVIYFLADGGALTVNAQSSGILTVIVFGAGTDYALLLVARYREELRRHEDRHEAMAFALHRAGPAILASGSTVIAGMLCLLVASMSSTKGLGPVAAIGIAVGLLVMLTLLPALLVIVGRWVFWPVRPTFGSVDGTTTGFWSKVGARIARAPRRTWVVTAAALAVAALGILQLNAVGLQNKDSFYNKPESVVGEEILARHFPAGAGSPVLVIAAADQVQAVKTALAPVSGISAVSEPVTRGDRALIQATLADAPDSEAAVATVDRIRDVVHAVPGADAIAGGNTATRADTERASATDNLRIIPLILGVVLLILILLLRAITAPLILVATVVLSFGAALGLSALAFQHLFGFAGTDSSFPLFVFVFLVALGIDYNIFLMTRVHEEARVVGTRRGALMGLAATGGVITSAGLVLAGTFAVLATLPIVAFAEIGFAVALGVLLDTLIVRSVLVTALNLDVGPRMWWPSSLWKNEVSGTLGAEAGVSPAEAGAVASGAAEAQGQQAPEAPETPERISTTPR</sequence>
<feature type="transmembrane region" description="Helical" evidence="8">
    <location>
        <begin position="537"/>
        <end position="558"/>
    </location>
</feature>
<dbReference type="STRING" id="1386089.N865_02795"/>
<evidence type="ECO:0000256" key="4">
    <source>
        <dbReference type="ARBA" id="ARBA00022692"/>
    </source>
</evidence>
<feature type="transmembrane region" description="Helical" evidence="8">
    <location>
        <begin position="570"/>
        <end position="590"/>
    </location>
</feature>
<comment type="caution">
    <text evidence="10">The sequence shown here is derived from an EMBL/GenBank/DDBJ whole genome shotgun (WGS) entry which is preliminary data.</text>
</comment>
<dbReference type="Pfam" id="PF03176">
    <property type="entry name" value="MMPL"/>
    <property type="match status" value="2"/>
</dbReference>
<dbReference type="PANTHER" id="PTHR33406:SF6">
    <property type="entry name" value="MEMBRANE PROTEIN YDGH-RELATED"/>
    <property type="match status" value="1"/>
</dbReference>
<keyword evidence="11" id="KW-1185">Reference proteome</keyword>
<evidence type="ECO:0000256" key="8">
    <source>
        <dbReference type="SAM" id="Phobius"/>
    </source>
</evidence>
<evidence type="ECO:0000313" key="10">
    <source>
        <dbReference type="EMBL" id="EWT02602.1"/>
    </source>
</evidence>
<feature type="transmembrane region" description="Helical" evidence="8">
    <location>
        <begin position="177"/>
        <end position="193"/>
    </location>
</feature>
<evidence type="ECO:0000313" key="11">
    <source>
        <dbReference type="Proteomes" id="UP000019489"/>
    </source>
</evidence>
<feature type="domain" description="SSD" evidence="9">
    <location>
        <begin position="198"/>
        <end position="330"/>
    </location>
</feature>
<feature type="transmembrane region" description="Helical" evidence="8">
    <location>
        <begin position="276"/>
        <end position="297"/>
    </location>
</feature>
<feature type="domain" description="SSD" evidence="9">
    <location>
        <begin position="540"/>
        <end position="668"/>
    </location>
</feature>
<feature type="transmembrane region" description="Helical" evidence="8">
    <location>
        <begin position="643"/>
        <end position="668"/>
    </location>
</feature>
<feature type="transmembrane region" description="Helical" evidence="8">
    <location>
        <begin position="611"/>
        <end position="637"/>
    </location>
</feature>
<dbReference type="InterPro" id="IPR004869">
    <property type="entry name" value="MMPL_dom"/>
</dbReference>
<evidence type="ECO:0000256" key="7">
    <source>
        <dbReference type="SAM" id="MobiDB-lite"/>
    </source>
</evidence>
<gene>
    <name evidence="10" type="ORF">N865_02795</name>
</gene>
<dbReference type="eggNOG" id="COG2409">
    <property type="taxonomic scope" value="Bacteria"/>
</dbReference>
<name>W9GBK4_9MICO</name>
<feature type="transmembrane region" description="Helical" evidence="8">
    <location>
        <begin position="369"/>
        <end position="388"/>
    </location>
</feature>
<organism evidence="10 11">
    <name type="scientific">Intrasporangium oryzae NRRL B-24470</name>
    <dbReference type="NCBI Taxonomy" id="1386089"/>
    <lineage>
        <taxon>Bacteria</taxon>
        <taxon>Bacillati</taxon>
        <taxon>Actinomycetota</taxon>
        <taxon>Actinomycetes</taxon>
        <taxon>Micrococcales</taxon>
        <taxon>Intrasporangiaceae</taxon>
        <taxon>Intrasporangium</taxon>
    </lineage>
</organism>
<dbReference type="AlphaFoldDB" id="W9GBK4"/>
<dbReference type="Gene3D" id="1.20.1640.10">
    <property type="entry name" value="Multidrug efflux transporter AcrB transmembrane domain"/>
    <property type="match status" value="2"/>
</dbReference>
<keyword evidence="5 8" id="KW-1133">Transmembrane helix</keyword>
<proteinExistence type="inferred from homology"/>
<dbReference type="InterPro" id="IPR050545">
    <property type="entry name" value="Mycobact_MmpL"/>
</dbReference>
<reference evidence="10 11" key="1">
    <citation type="submission" date="2013-08" db="EMBL/GenBank/DDBJ databases">
        <title>Intrasporangium oryzae NRRL B-24470.</title>
        <authorList>
            <person name="Liu H."/>
            <person name="Wang G."/>
        </authorList>
    </citation>
    <scope>NUCLEOTIDE SEQUENCE [LARGE SCALE GENOMIC DNA]</scope>
    <source>
        <strain evidence="10 11">NRRL B-24470</strain>
    </source>
</reference>
<feature type="region of interest" description="Disordered" evidence="7">
    <location>
        <begin position="700"/>
        <end position="730"/>
    </location>
</feature>
<dbReference type="PANTHER" id="PTHR33406">
    <property type="entry name" value="MEMBRANE PROTEIN MJ1562-RELATED"/>
    <property type="match status" value="1"/>
</dbReference>
<keyword evidence="4 8" id="KW-0812">Transmembrane</keyword>
<dbReference type="Proteomes" id="UP000019489">
    <property type="component" value="Unassembled WGS sequence"/>
</dbReference>
<dbReference type="SUPFAM" id="SSF82866">
    <property type="entry name" value="Multidrug efflux transporter AcrB transmembrane domain"/>
    <property type="match status" value="2"/>
</dbReference>
<dbReference type="InterPro" id="IPR000731">
    <property type="entry name" value="SSD"/>
</dbReference>
<feature type="transmembrane region" description="Helical" evidence="8">
    <location>
        <begin position="233"/>
        <end position="255"/>
    </location>
</feature>
<evidence type="ECO:0000256" key="1">
    <source>
        <dbReference type="ARBA" id="ARBA00004651"/>
    </source>
</evidence>
<dbReference type="PATRIC" id="fig|1386089.3.peg.1181"/>
<dbReference type="GO" id="GO:0005886">
    <property type="term" value="C:plasma membrane"/>
    <property type="evidence" value="ECO:0007669"/>
    <property type="project" value="UniProtKB-SubCell"/>
</dbReference>
<feature type="compositionally biased region" description="Low complexity" evidence="7">
    <location>
        <begin position="700"/>
        <end position="718"/>
    </location>
</feature>
<dbReference type="PROSITE" id="PS50156">
    <property type="entry name" value="SSD"/>
    <property type="match status" value="2"/>
</dbReference>
<evidence type="ECO:0000256" key="3">
    <source>
        <dbReference type="ARBA" id="ARBA00022475"/>
    </source>
</evidence>
<feature type="transmembrane region" description="Helical" evidence="8">
    <location>
        <begin position="200"/>
        <end position="221"/>
    </location>
</feature>
<evidence type="ECO:0000256" key="6">
    <source>
        <dbReference type="ARBA" id="ARBA00023136"/>
    </source>
</evidence>
<evidence type="ECO:0000256" key="2">
    <source>
        <dbReference type="ARBA" id="ARBA00010157"/>
    </source>
</evidence>
<dbReference type="EMBL" id="AWSA01000009">
    <property type="protein sequence ID" value="EWT02602.1"/>
    <property type="molecule type" value="Genomic_DNA"/>
</dbReference>
<evidence type="ECO:0000256" key="5">
    <source>
        <dbReference type="ARBA" id="ARBA00022989"/>
    </source>
</evidence>